<name>A0A101LYS1_PICGL</name>
<proteinExistence type="predicted"/>
<sequence length="104" mass="11872">MRSDPCLLNSGTPGYCWENPMILPCGREGRKKGSANTDTRMQSLVHGDRIGDRELDAERAFQAVDNPYLYIPWQRTDCRFVVVVNPRPIPVPNNLHEKTTMISR</sequence>
<geneLocation type="mitochondrion" evidence="1"/>
<evidence type="ECO:0000313" key="1">
    <source>
        <dbReference type="EMBL" id="KUM47830.1"/>
    </source>
</evidence>
<gene>
    <name evidence="1" type="ORF">ABT39_MTgene4824</name>
</gene>
<comment type="caution">
    <text evidence="1">The sequence shown here is derived from an EMBL/GenBank/DDBJ whole genome shotgun (WGS) entry which is preliminary data.</text>
</comment>
<organism evidence="1">
    <name type="scientific">Picea glauca</name>
    <name type="common">White spruce</name>
    <name type="synonym">Pinus glauca</name>
    <dbReference type="NCBI Taxonomy" id="3330"/>
    <lineage>
        <taxon>Eukaryota</taxon>
        <taxon>Viridiplantae</taxon>
        <taxon>Streptophyta</taxon>
        <taxon>Embryophyta</taxon>
        <taxon>Tracheophyta</taxon>
        <taxon>Spermatophyta</taxon>
        <taxon>Pinopsida</taxon>
        <taxon>Pinidae</taxon>
        <taxon>Conifers I</taxon>
        <taxon>Pinales</taxon>
        <taxon>Pinaceae</taxon>
        <taxon>Picea</taxon>
    </lineage>
</organism>
<reference evidence="1" key="1">
    <citation type="journal article" date="2015" name="Genome Biol. Evol.">
        <title>Organellar Genomes of White Spruce (Picea glauca): Assembly and Annotation.</title>
        <authorList>
            <person name="Jackman S.D."/>
            <person name="Warren R.L."/>
            <person name="Gibb E.A."/>
            <person name="Vandervalk B.P."/>
            <person name="Mohamadi H."/>
            <person name="Chu J."/>
            <person name="Raymond A."/>
            <person name="Pleasance S."/>
            <person name="Coope R."/>
            <person name="Wildung M.R."/>
            <person name="Ritland C.E."/>
            <person name="Bousquet J."/>
            <person name="Jones S.J."/>
            <person name="Bohlmann J."/>
            <person name="Birol I."/>
        </authorList>
    </citation>
    <scope>NUCLEOTIDE SEQUENCE [LARGE SCALE GENOMIC DNA]</scope>
    <source>
        <tissue evidence="1">Flushing bud</tissue>
    </source>
</reference>
<dbReference type="AlphaFoldDB" id="A0A101LYS1"/>
<protein>
    <submittedName>
        <fullName evidence="1">Uncharacterized protein</fullName>
    </submittedName>
</protein>
<dbReference type="EMBL" id="LKAM01000006">
    <property type="protein sequence ID" value="KUM47830.1"/>
    <property type="molecule type" value="Genomic_DNA"/>
</dbReference>
<accession>A0A101LYS1</accession>
<keyword evidence="1" id="KW-0496">Mitochondrion</keyword>